<protein>
    <recommendedName>
        <fullName evidence="4">Phosphate-selective porin O and P</fullName>
    </recommendedName>
</protein>
<name>J1Q5Y0_9ALTE</name>
<reference evidence="2 3" key="1">
    <citation type="journal article" date="2012" name="J. Bacteriol.">
        <title>Genome Sequence of Pectin-Degrading Alishewanella aestuarii Strain B11T, Isolated from Tidal Flat Sediment.</title>
        <authorList>
            <person name="Jung J."/>
            <person name="Choi S."/>
            <person name="Chun J."/>
            <person name="Park W."/>
        </authorList>
    </citation>
    <scope>NUCLEOTIDE SEQUENCE [LARGE SCALE GENOMIC DNA]</scope>
    <source>
        <strain evidence="2 3">B11</strain>
    </source>
</reference>
<gene>
    <name evidence="2" type="ORF">AEST_05250</name>
</gene>
<dbReference type="EMBL" id="ALAB01000004">
    <property type="protein sequence ID" value="EJI86573.1"/>
    <property type="molecule type" value="Genomic_DNA"/>
</dbReference>
<evidence type="ECO:0008006" key="4">
    <source>
        <dbReference type="Google" id="ProtNLM"/>
    </source>
</evidence>
<keyword evidence="3" id="KW-1185">Reference proteome</keyword>
<dbReference type="PATRIC" id="fig|1197174.4.peg.515"/>
<evidence type="ECO:0000256" key="1">
    <source>
        <dbReference type="SAM" id="SignalP"/>
    </source>
</evidence>
<sequence length="387" mass="43990">MKTNWSAAAMLALSAHTTASASVEWHGFIAQGLAQSENSNAINNSGKVSSALSELGLNAKWQLSDRWRLAGQVVYLDGGNRYPQGARLDYLFLDFSLVERFDHQINLYVGRYKNQHWLFSSTRDVPFTRPSIILPQSVYYDAFRDIAVASDGIGLKGYWQHPAGELEYNWSYGATKISRDQSRILLSPQIQGKAEQKYVHQASVFWQGTGSQASYGLSLLDSEFSYNPGNPDVFVASEVILQRVMLNWRYQLENWEFASELMQERMSVNGFYLPVFTETLHGLGGYLSARYRFSGGLSALATVDYLTRNKHDKRGSSLEQLGVPAYFGYQQSLMLGFSYDLAPNLRLQAEQHWVDGTGRLSPSLVPDLSRNQQRYWQLWALQLMYWF</sequence>
<proteinExistence type="predicted"/>
<evidence type="ECO:0000313" key="2">
    <source>
        <dbReference type="EMBL" id="EJI86573.1"/>
    </source>
</evidence>
<organism evidence="2 3">
    <name type="scientific">Alishewanella aestuarii B11</name>
    <dbReference type="NCBI Taxonomy" id="1197174"/>
    <lineage>
        <taxon>Bacteria</taxon>
        <taxon>Pseudomonadati</taxon>
        <taxon>Pseudomonadota</taxon>
        <taxon>Gammaproteobacteria</taxon>
        <taxon>Alteromonadales</taxon>
        <taxon>Alteromonadaceae</taxon>
        <taxon>Alishewanella</taxon>
    </lineage>
</organism>
<accession>J1Q5Y0</accession>
<keyword evidence="1" id="KW-0732">Signal</keyword>
<dbReference type="SUPFAM" id="SSF56935">
    <property type="entry name" value="Porins"/>
    <property type="match status" value="1"/>
</dbReference>
<dbReference type="Proteomes" id="UP000012043">
    <property type="component" value="Unassembled WGS sequence"/>
</dbReference>
<evidence type="ECO:0000313" key="3">
    <source>
        <dbReference type="Proteomes" id="UP000012043"/>
    </source>
</evidence>
<feature type="chain" id="PRO_5003744760" description="Phosphate-selective porin O and P" evidence="1">
    <location>
        <begin position="22"/>
        <end position="387"/>
    </location>
</feature>
<dbReference type="RefSeq" id="WP_008606836.1">
    <property type="nucleotide sequence ID" value="NZ_ALAB01000004.1"/>
</dbReference>
<feature type="signal peptide" evidence="1">
    <location>
        <begin position="1"/>
        <end position="21"/>
    </location>
</feature>
<dbReference type="AlphaFoldDB" id="J1Q5Y0"/>
<comment type="caution">
    <text evidence="2">The sequence shown here is derived from an EMBL/GenBank/DDBJ whole genome shotgun (WGS) entry which is preliminary data.</text>
</comment>